<dbReference type="InterPro" id="IPR057962">
    <property type="entry name" value="SPT23_MGA2_DBD"/>
</dbReference>
<proteinExistence type="predicted"/>
<feature type="compositionally biased region" description="Low complexity" evidence="1">
    <location>
        <begin position="191"/>
        <end position="202"/>
    </location>
</feature>
<gene>
    <name evidence="3" type="primary">SPT23_1</name>
    <name evidence="4" type="synonym">SPT23_2</name>
    <name evidence="3" type="ORF">PGT21_035457</name>
    <name evidence="4" type="ORF">PGTUg99_026852</name>
</gene>
<feature type="region of interest" description="Disordered" evidence="1">
    <location>
        <begin position="896"/>
        <end position="934"/>
    </location>
</feature>
<feature type="region of interest" description="Disordered" evidence="1">
    <location>
        <begin position="95"/>
        <end position="124"/>
    </location>
</feature>
<evidence type="ECO:0000259" key="2">
    <source>
        <dbReference type="SMART" id="SM00429"/>
    </source>
</evidence>
<reference evidence="5 6" key="1">
    <citation type="submission" date="2019-05" db="EMBL/GenBank/DDBJ databases">
        <title>Emergence of the Ug99 lineage of the wheat stem rust pathogen through somatic hybridization.</title>
        <authorList>
            <person name="Li F."/>
            <person name="Upadhyaya N.M."/>
            <person name="Sperschneider J."/>
            <person name="Matny O."/>
            <person name="Nguyen-Phuc H."/>
            <person name="Mago R."/>
            <person name="Raley C."/>
            <person name="Miller M.E."/>
            <person name="Silverstein K.A.T."/>
            <person name="Henningsen E."/>
            <person name="Hirsch C.D."/>
            <person name="Visser B."/>
            <person name="Pretorius Z.A."/>
            <person name="Steffenson B.J."/>
            <person name="Schwessinger B."/>
            <person name="Dodds P.N."/>
            <person name="Figueroa M."/>
        </authorList>
    </citation>
    <scope>NUCLEOTIDE SEQUENCE [LARGE SCALE GENOMIC DNA]</scope>
    <source>
        <strain evidence="3">21-0</strain>
        <strain evidence="4 6">Ug99</strain>
    </source>
</reference>
<feature type="compositionally biased region" description="Polar residues" evidence="1">
    <location>
        <begin position="1314"/>
        <end position="1325"/>
    </location>
</feature>
<feature type="compositionally biased region" description="Low complexity" evidence="1">
    <location>
        <begin position="168"/>
        <end position="182"/>
    </location>
</feature>
<feature type="region of interest" description="Disordered" evidence="1">
    <location>
        <begin position="240"/>
        <end position="276"/>
    </location>
</feature>
<feature type="region of interest" description="Disordered" evidence="1">
    <location>
        <begin position="157"/>
        <end position="226"/>
    </location>
</feature>
<dbReference type="InterPro" id="IPR014756">
    <property type="entry name" value="Ig_E-set"/>
</dbReference>
<evidence type="ECO:0000313" key="4">
    <source>
        <dbReference type="EMBL" id="KAA1126323.1"/>
    </source>
</evidence>
<feature type="region of interest" description="Disordered" evidence="1">
    <location>
        <begin position="1356"/>
        <end position="1393"/>
    </location>
</feature>
<feature type="compositionally biased region" description="Polar residues" evidence="1">
    <location>
        <begin position="1134"/>
        <end position="1154"/>
    </location>
</feature>
<feature type="compositionally biased region" description="Low complexity" evidence="1">
    <location>
        <begin position="1203"/>
        <end position="1216"/>
    </location>
</feature>
<feature type="region of interest" description="Disordered" evidence="1">
    <location>
        <begin position="795"/>
        <end position="817"/>
    </location>
</feature>
<dbReference type="SUPFAM" id="SSF81296">
    <property type="entry name" value="E set domains"/>
    <property type="match status" value="1"/>
</dbReference>
<feature type="region of interest" description="Disordered" evidence="1">
    <location>
        <begin position="535"/>
        <end position="554"/>
    </location>
</feature>
<accession>A0A5B0Q004</accession>
<feature type="region of interest" description="Disordered" evidence="1">
    <location>
        <begin position="1134"/>
        <end position="1245"/>
    </location>
</feature>
<feature type="compositionally biased region" description="Basic and acidic residues" evidence="1">
    <location>
        <begin position="1183"/>
        <end position="1192"/>
    </location>
</feature>
<dbReference type="OrthoDB" id="71307at2759"/>
<feature type="compositionally biased region" description="Low complexity" evidence="1">
    <location>
        <begin position="983"/>
        <end position="994"/>
    </location>
</feature>
<dbReference type="Pfam" id="PF01833">
    <property type="entry name" value="TIG"/>
    <property type="match status" value="1"/>
</dbReference>
<feature type="compositionally biased region" description="Low complexity" evidence="1">
    <location>
        <begin position="240"/>
        <end position="267"/>
    </location>
</feature>
<dbReference type="InterPro" id="IPR013783">
    <property type="entry name" value="Ig-like_fold"/>
</dbReference>
<evidence type="ECO:0000313" key="5">
    <source>
        <dbReference type="Proteomes" id="UP000324748"/>
    </source>
</evidence>
<evidence type="ECO:0000256" key="1">
    <source>
        <dbReference type="SAM" id="MobiDB-lite"/>
    </source>
</evidence>
<evidence type="ECO:0000313" key="6">
    <source>
        <dbReference type="Proteomes" id="UP000325313"/>
    </source>
</evidence>
<dbReference type="Gene3D" id="2.60.40.10">
    <property type="entry name" value="Immunoglobulins"/>
    <property type="match status" value="1"/>
</dbReference>
<dbReference type="SMART" id="SM00429">
    <property type="entry name" value="IPT"/>
    <property type="match status" value="1"/>
</dbReference>
<dbReference type="Proteomes" id="UP000324748">
    <property type="component" value="Unassembled WGS sequence"/>
</dbReference>
<dbReference type="EMBL" id="VSWC01000040">
    <property type="protein sequence ID" value="KAA1106486.1"/>
    <property type="molecule type" value="Genomic_DNA"/>
</dbReference>
<sequence>MRQLIRMNNQQQPSPESDSDATGSSEGVDYYLQMYFGQSYDGLSALGHRAPPGIAEEGGLDGAIGDGHRMKLDAELASILFGAEDGADCKFPSVDSSDLSPAAHDRLTREAPPAAVECSSAGRWNPDSSLQDLVVKEQQPSQDDDQLRNIHQACLEQSQAADEPEVPGGTISSGRTRTSGSSEDGKQEKVTQTQQTQTQTQTGLGGDSSKQEQESNPLSYNFNNKFPTKFHQDHFNPFLSSTSTSSSSSSILKNNNNNNNNNNNKNTHSNHNKFHSYFPTTEYTTSLSSTGGSGTTIKDDDTHIKDLKTTSSTNLLNHPISSAISISPDVPYQFTPHHLHPTHSLDTTKFDSPFKFNHHPISPSFDLLHQMNTSSHPHPQPTKTIPLDLSQFWSSFTPSSAQIDSAKSTDQIVTEDEDRQQPIELEFSHLVAEEQCAPSTPLSSSSFSYEPISTLANGDSSSQSILKSSPKCSGDFSKAFIPADPLSSLYATTDPGTSLYPPPISTFQELRDFNDNFHNLINSFDLFSPSASSTRHSVSSAVHPPPPSAPFLSTTASASIQSTPAVDPTFGSQTQTSPSVDHLAHHKFESSLSSTSPLPSPASLSYPSVPTPQSANRDQFPPGSEVAHSNYHKNNLLINRSASYSALNKSITAAAEVPTEVELAIPRLDQLNLSEPYPDDLKLLLIGLQAEGAKTRVETQIKLTLVLVTGDGASIDQNGNLSTPTQHSLSRLGNWSHIKLPVYSAIKRKSKKLIKTGIPPEETLFLDVAVVRESEPHEEIYCCSNCQVREQKRLQRKRDARVRPAQEIESDEAEQSIRPEDEKRKIVVFNCGQYVSFDSGEVTLPTRITCYCRHHREKKGFRVKITLRDHNNRFVATSTTPAIMITDDHKAVAAAAKAKSGSDAEDSQTRTRPIRKLPNAGPGTSASGTHRTKRKSFVASIDSTSNNQLASTPIQDNGSFDSTAGWTASASATPNENTTYLHSQLQGSSQSTSTKCKRKAPDELNLRVNVGRRTGSHQTATNNHLVGPRDASLAHQNLEFGPDYQVIAPSGSSRSFEECGLQLADQSRSRSYDRSISMPMPIPPPDTQQAISASKCQWKDCSSIPQQSYPDQNLSFACPEVKPTLSIDVEMKDSSVNAHSTSQPADNPPQSMTGNDEAKSNDYPASSDLAEMLHSNSQSRSSELSRKGDHAHSAIQPYQNGYSGPHPSCSTTTSSPDHTRTCPFDSQIATPTPTGSSDASPKSSIDLQGYDLQAKCSISTSRSSSIVCTQSRGGSDGSSNISDVDRTICILPTQSENSPDQQPADQIDTHSNHLNDVSQTGSPAGNSPMCVLGSALSNWNVLSNILPPNLVTGASPKSLSAEVPTKSQQGSVSIKPTRNTNRSQGTGMDAKDSRARIRKLVPNKGPVEGGIEITILGENFDRELRVDFGGLGGPIRPEFWSANTLVCTLPPAAGPGPCEVVLVDGDGPIRVDEGAALGRQFRYVCTADQRLMELALQVVGLKMTGQVQDALHFARKIVVETNELDGFDPSASSHFPALVDHERD</sequence>
<keyword evidence="5" id="KW-1185">Reference proteome</keyword>
<protein>
    <submittedName>
        <fullName evidence="3">SPT3 Dosage dependent suppressor of Ty-induced promoter mutations-like protein</fullName>
    </submittedName>
</protein>
<dbReference type="InterPro" id="IPR002909">
    <property type="entry name" value="IPT_dom"/>
</dbReference>
<feature type="domain" description="IPT/TIG" evidence="2">
    <location>
        <begin position="1394"/>
        <end position="1484"/>
    </location>
</feature>
<feature type="compositionally biased region" description="Polar residues" evidence="1">
    <location>
        <begin position="1365"/>
        <end position="1386"/>
    </location>
</feature>
<feature type="compositionally biased region" description="Polar residues" evidence="1">
    <location>
        <begin position="1227"/>
        <end position="1245"/>
    </location>
</feature>
<feature type="compositionally biased region" description="Polar residues" evidence="1">
    <location>
        <begin position="1293"/>
        <end position="1304"/>
    </location>
</feature>
<feature type="region of interest" description="Disordered" evidence="1">
    <location>
        <begin position="588"/>
        <end position="627"/>
    </location>
</feature>
<feature type="region of interest" description="Disordered" evidence="1">
    <location>
        <begin position="983"/>
        <end position="1028"/>
    </location>
</feature>
<dbReference type="EMBL" id="VDEP01000172">
    <property type="protein sequence ID" value="KAA1126323.1"/>
    <property type="molecule type" value="Genomic_DNA"/>
</dbReference>
<dbReference type="Proteomes" id="UP000325313">
    <property type="component" value="Unassembled WGS sequence"/>
</dbReference>
<dbReference type="Pfam" id="PF25603">
    <property type="entry name" value="SPT23_MGA2_DBD"/>
    <property type="match status" value="1"/>
</dbReference>
<feature type="region of interest" description="Disordered" evidence="1">
    <location>
        <begin position="1293"/>
        <end position="1326"/>
    </location>
</feature>
<dbReference type="CDD" id="cd00102">
    <property type="entry name" value="IPT"/>
    <property type="match status" value="1"/>
</dbReference>
<feature type="region of interest" description="Disordered" evidence="1">
    <location>
        <begin position="1"/>
        <end position="24"/>
    </location>
</feature>
<feature type="compositionally biased region" description="Polar residues" evidence="1">
    <location>
        <begin position="214"/>
        <end position="226"/>
    </location>
</feature>
<organism evidence="3 5">
    <name type="scientific">Puccinia graminis f. sp. tritici</name>
    <dbReference type="NCBI Taxonomy" id="56615"/>
    <lineage>
        <taxon>Eukaryota</taxon>
        <taxon>Fungi</taxon>
        <taxon>Dikarya</taxon>
        <taxon>Basidiomycota</taxon>
        <taxon>Pucciniomycotina</taxon>
        <taxon>Pucciniomycetes</taxon>
        <taxon>Pucciniales</taxon>
        <taxon>Pucciniaceae</taxon>
        <taxon>Puccinia</taxon>
    </lineage>
</organism>
<evidence type="ECO:0000313" key="3">
    <source>
        <dbReference type="EMBL" id="KAA1106486.1"/>
    </source>
</evidence>
<comment type="caution">
    <text evidence="3">The sequence shown here is derived from an EMBL/GenBank/DDBJ whole genome shotgun (WGS) entry which is preliminary data.</text>
</comment>
<name>A0A5B0Q004_PUCGR</name>
<feature type="compositionally biased region" description="Low complexity" evidence="1">
    <location>
        <begin position="590"/>
        <end position="608"/>
    </location>
</feature>